<evidence type="ECO:0000256" key="9">
    <source>
        <dbReference type="ARBA" id="ARBA00023136"/>
    </source>
</evidence>
<feature type="transmembrane region" description="Helical" evidence="10">
    <location>
        <begin position="106"/>
        <end position="129"/>
    </location>
</feature>
<dbReference type="GO" id="GO:0000026">
    <property type="term" value="F:alpha-1,2-mannosyltransferase activity"/>
    <property type="evidence" value="ECO:0007669"/>
    <property type="project" value="TreeGrafter"/>
</dbReference>
<evidence type="ECO:0000256" key="1">
    <source>
        <dbReference type="ARBA" id="ARBA00004477"/>
    </source>
</evidence>
<evidence type="ECO:0000256" key="4">
    <source>
        <dbReference type="ARBA" id="ARBA00022676"/>
    </source>
</evidence>
<dbReference type="EC" id="2.4.1.-" evidence="10"/>
<evidence type="ECO:0000313" key="11">
    <source>
        <dbReference type="EMBL" id="DAZ98957.1"/>
    </source>
</evidence>
<feature type="transmembrane region" description="Helical" evidence="10">
    <location>
        <begin position="217"/>
        <end position="243"/>
    </location>
</feature>
<feature type="transmembrane region" description="Helical" evidence="10">
    <location>
        <begin position="141"/>
        <end position="164"/>
    </location>
</feature>
<dbReference type="GO" id="GO:0005789">
    <property type="term" value="C:endoplasmic reticulum membrane"/>
    <property type="evidence" value="ECO:0007669"/>
    <property type="project" value="UniProtKB-SubCell"/>
</dbReference>
<dbReference type="PANTHER" id="PTHR22760:SF2">
    <property type="entry name" value="ALPHA-1,2-MANNOSYLTRANSFERASE ALG9"/>
    <property type="match status" value="1"/>
</dbReference>
<dbReference type="PANTHER" id="PTHR22760">
    <property type="entry name" value="GLYCOSYLTRANSFERASE"/>
    <property type="match status" value="1"/>
</dbReference>
<evidence type="ECO:0000256" key="6">
    <source>
        <dbReference type="ARBA" id="ARBA00022692"/>
    </source>
</evidence>
<evidence type="ECO:0000256" key="10">
    <source>
        <dbReference type="RuleBase" id="RU363075"/>
    </source>
</evidence>
<accession>A0AAV2YWC8</accession>
<dbReference type="GO" id="GO:0006487">
    <property type="term" value="P:protein N-linked glycosylation"/>
    <property type="evidence" value="ECO:0007669"/>
    <property type="project" value="TreeGrafter"/>
</dbReference>
<proteinExistence type="inferred from homology"/>
<dbReference type="AlphaFoldDB" id="A0AAV2YWC8"/>
<protein>
    <recommendedName>
        <fullName evidence="10">Mannosyltransferase</fullName>
        <ecNumber evidence="10">2.4.1.-</ecNumber>
    </recommendedName>
</protein>
<evidence type="ECO:0000256" key="5">
    <source>
        <dbReference type="ARBA" id="ARBA00022679"/>
    </source>
</evidence>
<name>A0AAV2YWC8_9STRA</name>
<feature type="transmembrane region" description="Helical" evidence="10">
    <location>
        <begin position="176"/>
        <end position="205"/>
    </location>
</feature>
<evidence type="ECO:0000256" key="8">
    <source>
        <dbReference type="ARBA" id="ARBA00022989"/>
    </source>
</evidence>
<reference evidence="11" key="1">
    <citation type="submission" date="2022-11" db="EMBL/GenBank/DDBJ databases">
        <authorList>
            <person name="Morgan W.R."/>
            <person name="Tartar A."/>
        </authorList>
    </citation>
    <scope>NUCLEOTIDE SEQUENCE</scope>
    <source>
        <strain evidence="11">ARSEF 373</strain>
    </source>
</reference>
<feature type="transmembrane region" description="Helical" evidence="10">
    <location>
        <begin position="255"/>
        <end position="276"/>
    </location>
</feature>
<comment type="similarity">
    <text evidence="3 10">Belongs to the glycosyltransferase 22 family.</text>
</comment>
<comment type="subcellular location">
    <subcellularLocation>
        <location evidence="1 10">Endoplasmic reticulum membrane</location>
        <topology evidence="1 10">Multi-pass membrane protein</topology>
    </subcellularLocation>
</comment>
<feature type="transmembrane region" description="Helical" evidence="10">
    <location>
        <begin position="307"/>
        <end position="334"/>
    </location>
</feature>
<keyword evidence="5" id="KW-0808">Transferase</keyword>
<keyword evidence="8 10" id="KW-1133">Transmembrane helix</keyword>
<keyword evidence="7 10" id="KW-0256">Endoplasmic reticulum</keyword>
<dbReference type="EMBL" id="DAKRPA010000093">
    <property type="protein sequence ID" value="DAZ98957.1"/>
    <property type="molecule type" value="Genomic_DNA"/>
</dbReference>
<keyword evidence="6 10" id="KW-0812">Transmembrane</keyword>
<feature type="transmembrane region" description="Helical" evidence="10">
    <location>
        <begin position="370"/>
        <end position="391"/>
    </location>
</feature>
<evidence type="ECO:0000256" key="2">
    <source>
        <dbReference type="ARBA" id="ARBA00004922"/>
    </source>
</evidence>
<reference evidence="11" key="2">
    <citation type="journal article" date="2023" name="Microbiol Resour">
        <title>Decontamination and Annotation of the Draft Genome Sequence of the Oomycete Lagenidium giganteum ARSEF 373.</title>
        <authorList>
            <person name="Morgan W.R."/>
            <person name="Tartar A."/>
        </authorList>
    </citation>
    <scope>NUCLEOTIDE SEQUENCE</scope>
    <source>
        <strain evidence="11">ARSEF 373</strain>
    </source>
</reference>
<evidence type="ECO:0000256" key="7">
    <source>
        <dbReference type="ARBA" id="ARBA00022824"/>
    </source>
</evidence>
<comment type="pathway">
    <text evidence="2">Protein modification; protein glycosylation.</text>
</comment>
<gene>
    <name evidence="11" type="ORF">N0F65_000489</name>
</gene>
<comment type="caution">
    <text evidence="11">The sequence shown here is derived from an EMBL/GenBank/DDBJ whole genome shotgun (WGS) entry which is preliminary data.</text>
</comment>
<evidence type="ECO:0000313" key="12">
    <source>
        <dbReference type="Proteomes" id="UP001146120"/>
    </source>
</evidence>
<organism evidence="11 12">
    <name type="scientific">Lagenidium giganteum</name>
    <dbReference type="NCBI Taxonomy" id="4803"/>
    <lineage>
        <taxon>Eukaryota</taxon>
        <taxon>Sar</taxon>
        <taxon>Stramenopiles</taxon>
        <taxon>Oomycota</taxon>
        <taxon>Peronosporomycetes</taxon>
        <taxon>Pythiales</taxon>
        <taxon>Pythiaceae</taxon>
    </lineage>
</organism>
<keyword evidence="12" id="KW-1185">Reference proteome</keyword>
<sequence>MGATKRAPARKGAADATAVSGVHASMQQPHRKPLAVPAGNDERLLWTPTFETAVSMLLLPRVISALVNPIADCDETFNYWEPLHYMLYRFGFQTWEYSPVYALRSYFYLAVHAVATKVAALGFVLGAVGGNGTAAGTSKVLLFYGLRGALALACAYCEALFYRSCITQFGRRTGRYLLWTLIWSAGIFHASTAFLPSTFVMYMMMLLLSAWMDRAHFVAITWGVIAVLCGWPYVGVCFVPFAIDTLATRGLIKSLVAGAVIGGCVLGAELVANYHYYRRWVLPAWNIVEYNVLSNETDSTLYGTEPWTFYVFNLVLNFNVLAFLVPLAALFALLLPSIEGVSKTRLLAFLSPLYIWMAIMFSQAHKEERFLFPVYPLLCLGAAVTLSAIAFQTQRVFGPASAVGGAVTKLIVWGTLGSYAVLSASRVTSNTLNYSAPLRVYQHLSEHVLPNQLTARGALLGPNAAATVCISKEWYRFPTSFFIPSNATQVLFLKSSFSGLLPKPFEQHENGTSTIPSAMNNQNREEPSRYANVEDCDYVVDLNLPAQTETKYWEHPATWEMIHFEWFLHTEASRSPYRAFYIPFLTPKHVQYTKYAVYMRKPQ</sequence>
<keyword evidence="4 10" id="KW-0328">Glycosyltransferase</keyword>
<feature type="transmembrane region" description="Helical" evidence="10">
    <location>
        <begin position="403"/>
        <end position="422"/>
    </location>
</feature>
<dbReference type="Proteomes" id="UP001146120">
    <property type="component" value="Unassembled WGS sequence"/>
</dbReference>
<dbReference type="Pfam" id="PF03901">
    <property type="entry name" value="Glyco_transf_22"/>
    <property type="match status" value="1"/>
</dbReference>
<keyword evidence="9 10" id="KW-0472">Membrane</keyword>
<dbReference type="InterPro" id="IPR005599">
    <property type="entry name" value="GPI_mannosylTrfase"/>
</dbReference>
<evidence type="ECO:0000256" key="3">
    <source>
        <dbReference type="ARBA" id="ARBA00007063"/>
    </source>
</evidence>